<reference evidence="13" key="1">
    <citation type="submission" date="2022-01" db="EMBL/GenBank/DDBJ databases">
        <title>Genome Sequence Resource for Two Populations of Ditylenchus destructor, the Migratory Endoparasitic Phytonematode.</title>
        <authorList>
            <person name="Zhang H."/>
            <person name="Lin R."/>
            <person name="Xie B."/>
        </authorList>
    </citation>
    <scope>NUCLEOTIDE SEQUENCE</scope>
    <source>
        <strain evidence="13">BazhouSP</strain>
    </source>
</reference>
<keyword evidence="9" id="KW-0804">Transcription</keyword>
<dbReference type="PANTHER" id="PTHR23235">
    <property type="entry name" value="KRUEPPEL-LIKE TRANSCRIPTION FACTOR"/>
    <property type="match status" value="1"/>
</dbReference>
<protein>
    <submittedName>
        <fullName evidence="13">Zinc-finger double domain-containing protein</fullName>
    </submittedName>
</protein>
<comment type="caution">
    <text evidence="13">The sequence shown here is derived from an EMBL/GenBank/DDBJ whole genome shotgun (WGS) entry which is preliminary data.</text>
</comment>
<dbReference type="InterPro" id="IPR056438">
    <property type="entry name" value="Znf-C2H2_CTCF"/>
</dbReference>
<dbReference type="Pfam" id="PF23611">
    <property type="entry name" value="zf-C2H2_16"/>
    <property type="match status" value="1"/>
</dbReference>
<dbReference type="GO" id="GO:0008270">
    <property type="term" value="F:zinc ion binding"/>
    <property type="evidence" value="ECO:0007669"/>
    <property type="project" value="UniProtKB-KW"/>
</dbReference>
<comment type="subcellular location">
    <subcellularLocation>
        <location evidence="1">Nucleus</location>
    </subcellularLocation>
</comment>
<evidence type="ECO:0000256" key="4">
    <source>
        <dbReference type="ARBA" id="ARBA00022737"/>
    </source>
</evidence>
<evidence type="ECO:0000256" key="6">
    <source>
        <dbReference type="ARBA" id="ARBA00022833"/>
    </source>
</evidence>
<dbReference type="FunFam" id="3.30.160.60:FF:001370">
    <property type="entry name" value="Zinc finger protein"/>
    <property type="match status" value="1"/>
</dbReference>
<dbReference type="PANTHER" id="PTHR23235:SF120">
    <property type="entry name" value="KRUPPEL-LIKE FACTOR 15"/>
    <property type="match status" value="1"/>
</dbReference>
<feature type="domain" description="C2H2-type" evidence="12">
    <location>
        <begin position="10"/>
        <end position="37"/>
    </location>
</feature>
<evidence type="ECO:0000256" key="3">
    <source>
        <dbReference type="ARBA" id="ARBA00022723"/>
    </source>
</evidence>
<keyword evidence="14" id="KW-1185">Reference proteome</keyword>
<dbReference type="FunFam" id="3.30.160.60:FF:000325">
    <property type="entry name" value="ZFP90 zinc finger protein"/>
    <property type="match status" value="1"/>
</dbReference>
<keyword evidence="5 11" id="KW-0863">Zinc-finger</keyword>
<evidence type="ECO:0000256" key="9">
    <source>
        <dbReference type="ARBA" id="ARBA00023163"/>
    </source>
</evidence>
<dbReference type="EMBL" id="JAKKPZ010000977">
    <property type="protein sequence ID" value="KAI1691227.1"/>
    <property type="molecule type" value="Genomic_DNA"/>
</dbReference>
<evidence type="ECO:0000256" key="7">
    <source>
        <dbReference type="ARBA" id="ARBA00023015"/>
    </source>
</evidence>
<evidence type="ECO:0000256" key="8">
    <source>
        <dbReference type="ARBA" id="ARBA00023125"/>
    </source>
</evidence>
<accession>A0AAD4MEY3</accession>
<keyword evidence="10" id="KW-0539">Nucleus</keyword>
<keyword evidence="4" id="KW-0677">Repeat</keyword>
<evidence type="ECO:0000313" key="13">
    <source>
        <dbReference type="EMBL" id="KAI1691227.1"/>
    </source>
</evidence>
<keyword evidence="3" id="KW-0479">Metal-binding</keyword>
<evidence type="ECO:0000256" key="10">
    <source>
        <dbReference type="ARBA" id="ARBA00023242"/>
    </source>
</evidence>
<dbReference type="GO" id="GO:0000981">
    <property type="term" value="F:DNA-binding transcription factor activity, RNA polymerase II-specific"/>
    <property type="evidence" value="ECO:0007669"/>
    <property type="project" value="TreeGrafter"/>
</dbReference>
<keyword evidence="7" id="KW-0805">Transcription regulation</keyword>
<evidence type="ECO:0000256" key="1">
    <source>
        <dbReference type="ARBA" id="ARBA00004123"/>
    </source>
</evidence>
<keyword evidence="6" id="KW-0862">Zinc</keyword>
<evidence type="ECO:0000256" key="2">
    <source>
        <dbReference type="ARBA" id="ARBA00006991"/>
    </source>
</evidence>
<dbReference type="InterPro" id="IPR036236">
    <property type="entry name" value="Znf_C2H2_sf"/>
</dbReference>
<dbReference type="Proteomes" id="UP001201812">
    <property type="component" value="Unassembled WGS sequence"/>
</dbReference>
<sequence>MRNHTREKTFKCSLCLYSARDSHDLKMHIRTHTGEKPYKCDLCSYASTHSSNLKQHMRTHTGKSKPPALNVESTTGAVFQQQQQSSGTFAKVWLNSRICIASYDHNVV</sequence>
<dbReference type="GO" id="GO:0000978">
    <property type="term" value="F:RNA polymerase II cis-regulatory region sequence-specific DNA binding"/>
    <property type="evidence" value="ECO:0007669"/>
    <property type="project" value="TreeGrafter"/>
</dbReference>
<gene>
    <name evidence="13" type="ORF">DdX_22014</name>
</gene>
<evidence type="ECO:0000256" key="11">
    <source>
        <dbReference type="PROSITE-ProRule" id="PRU00042"/>
    </source>
</evidence>
<dbReference type="Pfam" id="PF00096">
    <property type="entry name" value="zf-C2H2"/>
    <property type="match status" value="1"/>
</dbReference>
<dbReference type="GO" id="GO:0005634">
    <property type="term" value="C:nucleus"/>
    <property type="evidence" value="ECO:0007669"/>
    <property type="project" value="UniProtKB-SubCell"/>
</dbReference>
<evidence type="ECO:0000256" key="5">
    <source>
        <dbReference type="ARBA" id="ARBA00022771"/>
    </source>
</evidence>
<proteinExistence type="inferred from homology"/>
<dbReference type="SMART" id="SM00355">
    <property type="entry name" value="ZnF_C2H2"/>
    <property type="match status" value="2"/>
</dbReference>
<dbReference type="SUPFAM" id="SSF57667">
    <property type="entry name" value="beta-beta-alpha zinc fingers"/>
    <property type="match status" value="1"/>
</dbReference>
<keyword evidence="8" id="KW-0238">DNA-binding</keyword>
<name>A0AAD4MEY3_9BILA</name>
<dbReference type="Gene3D" id="3.30.160.60">
    <property type="entry name" value="Classic Zinc Finger"/>
    <property type="match status" value="2"/>
</dbReference>
<evidence type="ECO:0000259" key="12">
    <source>
        <dbReference type="PROSITE" id="PS50157"/>
    </source>
</evidence>
<dbReference type="AlphaFoldDB" id="A0AAD4MEY3"/>
<evidence type="ECO:0000313" key="14">
    <source>
        <dbReference type="Proteomes" id="UP001201812"/>
    </source>
</evidence>
<feature type="domain" description="C2H2-type" evidence="12">
    <location>
        <begin position="38"/>
        <end position="65"/>
    </location>
</feature>
<comment type="similarity">
    <text evidence="2">Belongs to the krueppel C2H2-type zinc-finger protein family.</text>
</comment>
<dbReference type="InterPro" id="IPR013087">
    <property type="entry name" value="Znf_C2H2_type"/>
</dbReference>
<organism evidence="13 14">
    <name type="scientific">Ditylenchus destructor</name>
    <dbReference type="NCBI Taxonomy" id="166010"/>
    <lineage>
        <taxon>Eukaryota</taxon>
        <taxon>Metazoa</taxon>
        <taxon>Ecdysozoa</taxon>
        <taxon>Nematoda</taxon>
        <taxon>Chromadorea</taxon>
        <taxon>Rhabditida</taxon>
        <taxon>Tylenchina</taxon>
        <taxon>Tylenchomorpha</taxon>
        <taxon>Sphaerularioidea</taxon>
        <taxon>Anguinidae</taxon>
        <taxon>Anguininae</taxon>
        <taxon>Ditylenchus</taxon>
    </lineage>
</organism>
<dbReference type="PROSITE" id="PS50157">
    <property type="entry name" value="ZINC_FINGER_C2H2_2"/>
    <property type="match status" value="2"/>
</dbReference>